<dbReference type="RefSeq" id="WP_194503622.1">
    <property type="nucleotide sequence ID" value="NZ_JADIVZ010000005.1"/>
</dbReference>
<proteinExistence type="predicted"/>
<dbReference type="InterPro" id="IPR023393">
    <property type="entry name" value="START-like_dom_sf"/>
</dbReference>
<evidence type="ECO:0000313" key="2">
    <source>
        <dbReference type="Proteomes" id="UP000656804"/>
    </source>
</evidence>
<reference evidence="1" key="1">
    <citation type="submission" date="2020-11" db="EMBL/GenBank/DDBJ databases">
        <title>Nocardioides sp. CBS4Y-1, whole genome shotgun sequence.</title>
        <authorList>
            <person name="Tuo L."/>
        </authorList>
    </citation>
    <scope>NUCLEOTIDE SEQUENCE</scope>
    <source>
        <strain evidence="1">CBS4Y-1</strain>
    </source>
</reference>
<dbReference type="Gene3D" id="3.30.530.20">
    <property type="match status" value="1"/>
</dbReference>
<organism evidence="1 2">
    <name type="scientific">Nocardioides acrostichi</name>
    <dbReference type="NCBI Taxonomy" id="2784339"/>
    <lineage>
        <taxon>Bacteria</taxon>
        <taxon>Bacillati</taxon>
        <taxon>Actinomycetota</taxon>
        <taxon>Actinomycetes</taxon>
        <taxon>Propionibacteriales</taxon>
        <taxon>Nocardioidaceae</taxon>
        <taxon>Nocardioides</taxon>
    </lineage>
</organism>
<dbReference type="Pfam" id="PF10698">
    <property type="entry name" value="DUF2505"/>
    <property type="match status" value="1"/>
</dbReference>
<accession>A0A930UZ20</accession>
<dbReference type="CDD" id="cd07812">
    <property type="entry name" value="SRPBCC"/>
    <property type="match status" value="1"/>
</dbReference>
<dbReference type="EMBL" id="JADIVZ010000005">
    <property type="protein sequence ID" value="MBF4162357.1"/>
    <property type="molecule type" value="Genomic_DNA"/>
</dbReference>
<name>A0A930UZ20_9ACTN</name>
<evidence type="ECO:0000313" key="1">
    <source>
        <dbReference type="EMBL" id="MBF4162357.1"/>
    </source>
</evidence>
<protein>
    <submittedName>
        <fullName evidence="1">DUF2505 domain-containing protein</fullName>
    </submittedName>
</protein>
<dbReference type="SUPFAM" id="SSF55961">
    <property type="entry name" value="Bet v1-like"/>
    <property type="match status" value="1"/>
</dbReference>
<keyword evidence="2" id="KW-1185">Reference proteome</keyword>
<dbReference type="Proteomes" id="UP000656804">
    <property type="component" value="Unassembled WGS sequence"/>
</dbReference>
<comment type="caution">
    <text evidence="1">The sequence shown here is derived from an EMBL/GenBank/DDBJ whole genome shotgun (WGS) entry which is preliminary data.</text>
</comment>
<dbReference type="AlphaFoldDB" id="A0A930UZ20"/>
<sequence>MQLTHEMPLDAAPDAVFAMLSDPAYRERVLESGGVVSHETTLEPRGAGFHLVMDQVQNTAGLPAIAQKIAGETTHVILTEEWDDAHSGTWHLDTPGKPVTTSGTVRIEARGAASVVVHDLELKVKVPVVGGKLEKLMAQNLTDGLDGEQHVAEAWLAEH</sequence>
<dbReference type="InterPro" id="IPR019639">
    <property type="entry name" value="DUF2505"/>
</dbReference>
<gene>
    <name evidence="1" type="ORF">ISG29_11710</name>
</gene>